<dbReference type="InterPro" id="IPR016037">
    <property type="entry name" value="DHQ_synth_AroB"/>
</dbReference>
<dbReference type="Gene3D" id="1.20.1090.10">
    <property type="entry name" value="Dehydroquinate synthase-like - alpha domain"/>
    <property type="match status" value="1"/>
</dbReference>
<feature type="domain" description="3-dehydroquinate synthase C-terminal" evidence="21">
    <location>
        <begin position="181"/>
        <end position="329"/>
    </location>
</feature>
<dbReference type="AlphaFoldDB" id="A0A1B3ZBP1"/>
<evidence type="ECO:0000259" key="20">
    <source>
        <dbReference type="Pfam" id="PF01761"/>
    </source>
</evidence>
<dbReference type="HAMAP" id="MF_00110">
    <property type="entry name" value="DHQ_synthase"/>
    <property type="match status" value="1"/>
</dbReference>
<dbReference type="NCBIfam" id="TIGR01357">
    <property type="entry name" value="aroB"/>
    <property type="match status" value="1"/>
</dbReference>
<dbReference type="PANTHER" id="PTHR43622">
    <property type="entry name" value="3-DEHYDROQUINATE SYNTHASE"/>
    <property type="match status" value="1"/>
</dbReference>
<dbReference type="FunFam" id="3.40.50.1970:FF:000007">
    <property type="entry name" value="Pentafunctional AROM polypeptide"/>
    <property type="match status" value="1"/>
</dbReference>
<dbReference type="InterPro" id="IPR030963">
    <property type="entry name" value="DHQ_synth_fam"/>
</dbReference>
<dbReference type="InterPro" id="IPR030960">
    <property type="entry name" value="DHQS/DOIS_N"/>
</dbReference>
<keyword evidence="16 19" id="KW-0057">Aromatic amino acid biosynthesis</keyword>
<reference evidence="22 23" key="1">
    <citation type="submission" date="2016-01" db="EMBL/GenBank/DDBJ databases">
        <title>Complete genome and mega plasmid sequence of Sphingomonas panacis DCY99 elicits systemic resistance in rice to Xanthomonas oryzae.</title>
        <authorList>
            <person name="Kim Y.J."/>
            <person name="Yang D.C."/>
            <person name="Sing P."/>
        </authorList>
    </citation>
    <scope>NUCLEOTIDE SEQUENCE [LARGE SCALE GENOMIC DNA]</scope>
    <source>
        <strain evidence="22 23">DCY99</strain>
    </source>
</reference>
<feature type="binding site" evidence="19">
    <location>
        <position position="151"/>
    </location>
    <ligand>
        <name>NAD(+)</name>
        <dbReference type="ChEBI" id="CHEBI:57540"/>
    </ligand>
</feature>
<dbReference type="OrthoDB" id="9806583at2"/>
<feature type="domain" description="3-dehydroquinate synthase N-terminal" evidence="20">
    <location>
        <begin position="67"/>
        <end position="179"/>
    </location>
</feature>
<dbReference type="KEGG" id="span:AWL63_13520"/>
<dbReference type="UniPathway" id="UPA00053">
    <property type="reaction ID" value="UER00085"/>
</dbReference>
<dbReference type="GO" id="GO:0000166">
    <property type="term" value="F:nucleotide binding"/>
    <property type="evidence" value="ECO:0007669"/>
    <property type="project" value="UniProtKB-KW"/>
</dbReference>
<evidence type="ECO:0000259" key="21">
    <source>
        <dbReference type="Pfam" id="PF24621"/>
    </source>
</evidence>
<evidence type="ECO:0000256" key="3">
    <source>
        <dbReference type="ARBA" id="ARBA00001947"/>
    </source>
</evidence>
<dbReference type="InterPro" id="IPR056179">
    <property type="entry name" value="DHQS_C"/>
</dbReference>
<evidence type="ECO:0000256" key="19">
    <source>
        <dbReference type="HAMAP-Rule" id="MF_00110"/>
    </source>
</evidence>
<keyword evidence="23" id="KW-1185">Reference proteome</keyword>
<evidence type="ECO:0000313" key="23">
    <source>
        <dbReference type="Proteomes" id="UP000094256"/>
    </source>
</evidence>
<evidence type="ECO:0000256" key="18">
    <source>
        <dbReference type="ARBA" id="ARBA00023285"/>
    </source>
</evidence>
<accession>A0A1B3ZBP1</accession>
<comment type="caution">
    <text evidence="19">Lacks conserved residue(s) required for the propagation of feature annotation.</text>
</comment>
<keyword evidence="12 19" id="KW-0479">Metal-binding</keyword>
<comment type="cofactor">
    <cofactor evidence="2 19">
        <name>NAD(+)</name>
        <dbReference type="ChEBI" id="CHEBI:57540"/>
    </cofactor>
</comment>
<evidence type="ECO:0000256" key="9">
    <source>
        <dbReference type="ARBA" id="ARBA00017684"/>
    </source>
</evidence>
<dbReference type="GO" id="GO:0009073">
    <property type="term" value="P:aromatic amino acid family biosynthetic process"/>
    <property type="evidence" value="ECO:0007669"/>
    <property type="project" value="UniProtKB-KW"/>
</dbReference>
<dbReference type="EMBL" id="CP014168">
    <property type="protein sequence ID" value="AOH84830.1"/>
    <property type="molecule type" value="Genomic_DNA"/>
</dbReference>
<feature type="binding site" evidence="19">
    <location>
        <position position="184"/>
    </location>
    <ligand>
        <name>Zn(2+)</name>
        <dbReference type="ChEBI" id="CHEBI:29105"/>
    </ligand>
</feature>
<evidence type="ECO:0000256" key="17">
    <source>
        <dbReference type="ARBA" id="ARBA00023239"/>
    </source>
</evidence>
<dbReference type="STRING" id="1560345.AWL63_13520"/>
<comment type="pathway">
    <text evidence="6 19">Metabolic intermediate biosynthesis; chorismate biosynthesis; chorismate from D-erythrose 4-phosphate and phosphoenolpyruvate: step 2/7.</text>
</comment>
<dbReference type="Pfam" id="PF24621">
    <property type="entry name" value="DHQS_C"/>
    <property type="match status" value="1"/>
</dbReference>
<proteinExistence type="inferred from homology"/>
<keyword evidence="15 19" id="KW-0520">NAD</keyword>
<evidence type="ECO:0000256" key="13">
    <source>
        <dbReference type="ARBA" id="ARBA00022741"/>
    </source>
</evidence>
<dbReference type="GO" id="GO:0009423">
    <property type="term" value="P:chorismate biosynthetic process"/>
    <property type="evidence" value="ECO:0007669"/>
    <property type="project" value="UniProtKB-UniRule"/>
</dbReference>
<keyword evidence="18 19" id="KW-0170">Cobalt</keyword>
<dbReference type="PANTHER" id="PTHR43622:SF7">
    <property type="entry name" value="3-DEHYDROQUINATE SYNTHASE, CHLOROPLASTIC"/>
    <property type="match status" value="1"/>
</dbReference>
<evidence type="ECO:0000256" key="5">
    <source>
        <dbReference type="ARBA" id="ARBA00004496"/>
    </source>
</evidence>
<dbReference type="GO" id="GO:0046872">
    <property type="term" value="F:metal ion binding"/>
    <property type="evidence" value="ECO:0007669"/>
    <property type="project" value="UniProtKB-KW"/>
</dbReference>
<comment type="similarity">
    <text evidence="7 19">Belongs to the sugar phosphate cyclases superfamily. Dehydroquinate synthase family.</text>
</comment>
<comment type="cofactor">
    <cofactor evidence="3">
        <name>Zn(2+)</name>
        <dbReference type="ChEBI" id="CHEBI:29105"/>
    </cofactor>
</comment>
<evidence type="ECO:0000256" key="6">
    <source>
        <dbReference type="ARBA" id="ARBA00004661"/>
    </source>
</evidence>
<dbReference type="Gene3D" id="3.40.50.1970">
    <property type="match status" value="1"/>
</dbReference>
<evidence type="ECO:0000256" key="14">
    <source>
        <dbReference type="ARBA" id="ARBA00022833"/>
    </source>
</evidence>
<comment type="subcellular location">
    <subcellularLocation>
        <location evidence="5 19">Cytoplasm</location>
    </subcellularLocation>
</comment>
<feature type="binding site" evidence="19">
    <location>
        <position position="142"/>
    </location>
    <ligand>
        <name>NAD(+)</name>
        <dbReference type="ChEBI" id="CHEBI:57540"/>
    </ligand>
</feature>
<dbReference type="GO" id="GO:0003856">
    <property type="term" value="F:3-dehydroquinate synthase activity"/>
    <property type="evidence" value="ECO:0007669"/>
    <property type="project" value="UniProtKB-UniRule"/>
</dbReference>
<gene>
    <name evidence="19" type="primary">aroB</name>
    <name evidence="22" type="ORF">AWL63_13520</name>
</gene>
<evidence type="ECO:0000256" key="8">
    <source>
        <dbReference type="ARBA" id="ARBA00013031"/>
    </source>
</evidence>
<keyword evidence="13 19" id="KW-0547">Nucleotide-binding</keyword>
<dbReference type="InterPro" id="IPR050071">
    <property type="entry name" value="Dehydroquinate_synthase"/>
</dbReference>
<dbReference type="CDD" id="cd08195">
    <property type="entry name" value="DHQS"/>
    <property type="match status" value="1"/>
</dbReference>
<evidence type="ECO:0000256" key="15">
    <source>
        <dbReference type="ARBA" id="ARBA00023027"/>
    </source>
</evidence>
<dbReference type="GO" id="GO:0005737">
    <property type="term" value="C:cytoplasm"/>
    <property type="evidence" value="ECO:0007669"/>
    <property type="project" value="UniProtKB-SubCell"/>
</dbReference>
<dbReference type="EC" id="4.2.3.4" evidence="8 19"/>
<evidence type="ECO:0000256" key="11">
    <source>
        <dbReference type="ARBA" id="ARBA00022605"/>
    </source>
</evidence>
<name>A0A1B3ZBP1_9SPHN</name>
<feature type="binding site" evidence="19">
    <location>
        <begin position="129"/>
        <end position="130"/>
    </location>
    <ligand>
        <name>NAD(+)</name>
        <dbReference type="ChEBI" id="CHEBI:57540"/>
    </ligand>
</feature>
<sequence length="366" mass="38270">MTTVRVGLGERSYDVVIEAGLLARAADRLLPLARGRVMPIVTDENVLPHLETLRAALGAAGVASEAIVLPPGESTKSWAMLEQLSDRLLDLGVERGDHVIALGGGVIGDLVGFACSILKRGCGFVQVPTTLLAQVDSSVGGKTAINTRAGKNLIGAFHQPALVLIDPTVLETLPPRQVRAGYAEVVKYGLIDDADFFAWCEANGAALLAGDLPLREHAIAYSVAAKARIVAEDERETRGRRALLNLGHTFGHALEAETGFSERLFHGEGVAAGMALAYGFSAAQGIAPHAAAARVTEHLRAVGLPDGLATAGVSASGKTLVGHMLHDKKMDAGTLPFLLARDIGESYVDKAVDLGAVEAFLDAQGR</sequence>
<evidence type="ECO:0000256" key="10">
    <source>
        <dbReference type="ARBA" id="ARBA00022490"/>
    </source>
</evidence>
<dbReference type="Pfam" id="PF01761">
    <property type="entry name" value="DHQ_synthase"/>
    <property type="match status" value="1"/>
</dbReference>
<keyword evidence="10 19" id="KW-0963">Cytoplasm</keyword>
<evidence type="ECO:0000256" key="4">
    <source>
        <dbReference type="ARBA" id="ARBA00003485"/>
    </source>
</evidence>
<feature type="binding site" evidence="19">
    <location>
        <position position="248"/>
    </location>
    <ligand>
        <name>Zn(2+)</name>
        <dbReference type="ChEBI" id="CHEBI:29105"/>
    </ligand>
</feature>
<dbReference type="RefSeq" id="WP_069205382.1">
    <property type="nucleotide sequence ID" value="NZ_CP014168.1"/>
</dbReference>
<evidence type="ECO:0000313" key="22">
    <source>
        <dbReference type="EMBL" id="AOH84830.1"/>
    </source>
</evidence>
<feature type="binding site" evidence="19">
    <location>
        <position position="266"/>
    </location>
    <ligand>
        <name>Zn(2+)</name>
        <dbReference type="ChEBI" id="CHEBI:29105"/>
    </ligand>
</feature>
<protein>
    <recommendedName>
        <fullName evidence="9 19">3-dehydroquinate synthase</fullName>
        <shortName evidence="19">DHQS</shortName>
        <ecNumber evidence="8 19">4.2.3.4</ecNumber>
    </recommendedName>
</protein>
<feature type="binding site" evidence="19">
    <location>
        <begin position="105"/>
        <end position="109"/>
    </location>
    <ligand>
        <name>NAD(+)</name>
        <dbReference type="ChEBI" id="CHEBI:57540"/>
    </ligand>
</feature>
<dbReference type="SUPFAM" id="SSF56796">
    <property type="entry name" value="Dehydroquinate synthase-like"/>
    <property type="match status" value="1"/>
</dbReference>
<evidence type="ECO:0000256" key="16">
    <source>
        <dbReference type="ARBA" id="ARBA00023141"/>
    </source>
</evidence>
<dbReference type="PIRSF" id="PIRSF001455">
    <property type="entry name" value="DHQ_synth"/>
    <property type="match status" value="1"/>
</dbReference>
<keyword evidence="17 19" id="KW-0456">Lyase</keyword>
<dbReference type="GO" id="GO:0008652">
    <property type="term" value="P:amino acid biosynthetic process"/>
    <property type="evidence" value="ECO:0007669"/>
    <property type="project" value="UniProtKB-KW"/>
</dbReference>
<evidence type="ECO:0000256" key="12">
    <source>
        <dbReference type="ARBA" id="ARBA00022723"/>
    </source>
</evidence>
<evidence type="ECO:0000256" key="1">
    <source>
        <dbReference type="ARBA" id="ARBA00001393"/>
    </source>
</evidence>
<comment type="catalytic activity">
    <reaction evidence="1 19">
        <text>7-phospho-2-dehydro-3-deoxy-D-arabino-heptonate = 3-dehydroquinate + phosphate</text>
        <dbReference type="Rhea" id="RHEA:21968"/>
        <dbReference type="ChEBI" id="CHEBI:32364"/>
        <dbReference type="ChEBI" id="CHEBI:43474"/>
        <dbReference type="ChEBI" id="CHEBI:58394"/>
        <dbReference type="EC" id="4.2.3.4"/>
    </reaction>
</comment>
<keyword evidence="14 19" id="KW-0862">Zinc</keyword>
<dbReference type="Proteomes" id="UP000094256">
    <property type="component" value="Chromosome"/>
</dbReference>
<evidence type="ECO:0000256" key="7">
    <source>
        <dbReference type="ARBA" id="ARBA00005412"/>
    </source>
</evidence>
<evidence type="ECO:0000256" key="2">
    <source>
        <dbReference type="ARBA" id="ARBA00001911"/>
    </source>
</evidence>
<comment type="cofactor">
    <cofactor evidence="19">
        <name>Co(2+)</name>
        <dbReference type="ChEBI" id="CHEBI:48828"/>
    </cofactor>
    <cofactor evidence="19">
        <name>Zn(2+)</name>
        <dbReference type="ChEBI" id="CHEBI:29105"/>
    </cofactor>
    <text evidence="19">Binds 1 divalent metal cation per subunit. Can use either Co(2+) or Zn(2+).</text>
</comment>
<comment type="function">
    <text evidence="4 19">Catalyzes the conversion of 3-deoxy-D-arabino-heptulosonate 7-phosphate (DAHP) to dehydroquinate (DHQ).</text>
</comment>
<organism evidence="22 23">
    <name type="scientific">Sphingomonas panacis</name>
    <dbReference type="NCBI Taxonomy" id="1560345"/>
    <lineage>
        <taxon>Bacteria</taxon>
        <taxon>Pseudomonadati</taxon>
        <taxon>Pseudomonadota</taxon>
        <taxon>Alphaproteobacteria</taxon>
        <taxon>Sphingomonadales</taxon>
        <taxon>Sphingomonadaceae</taxon>
        <taxon>Sphingomonas</taxon>
    </lineage>
</organism>
<keyword evidence="11 19" id="KW-0028">Amino-acid biosynthesis</keyword>